<protein>
    <submittedName>
        <fullName evidence="6">Protein-tyrosine phosphatase</fullName>
    </submittedName>
</protein>
<dbReference type="Gene3D" id="3.40.50.2300">
    <property type="match status" value="1"/>
</dbReference>
<sequence>MLKLLFVCTGNTCRSPLAEGIGRWMFGDLVQVSSAGMDAWDGDQVSPHVVEILKERKIDLSQHRARRITEELMADADWVIPMTLAQEEGLKRRFPHCIHKIRRLGNWGGENRDIIDPWMGSLEVYRQTALEITDLLSILKNQVNLGDWH</sequence>
<feature type="active site" evidence="4">
    <location>
        <position position="14"/>
    </location>
</feature>
<dbReference type="SUPFAM" id="SSF52788">
    <property type="entry name" value="Phosphotyrosine protein phosphatases I"/>
    <property type="match status" value="1"/>
</dbReference>
<dbReference type="InterPro" id="IPR050438">
    <property type="entry name" value="LMW_PTPase"/>
</dbReference>
<dbReference type="OrthoDB" id="9784339at2"/>
<evidence type="ECO:0000256" key="4">
    <source>
        <dbReference type="PIRSR" id="PIRSR617867-1"/>
    </source>
</evidence>
<evidence type="ECO:0000259" key="5">
    <source>
        <dbReference type="SMART" id="SM00226"/>
    </source>
</evidence>
<accession>A0A1G7XAI7</accession>
<comment type="similarity">
    <text evidence="1">Belongs to the low molecular weight phosphotyrosine protein phosphatase family.</text>
</comment>
<dbReference type="EMBL" id="FNCP01000006">
    <property type="protein sequence ID" value="SDG81196.1"/>
    <property type="molecule type" value="Genomic_DNA"/>
</dbReference>
<evidence type="ECO:0000256" key="2">
    <source>
        <dbReference type="ARBA" id="ARBA00022801"/>
    </source>
</evidence>
<dbReference type="AlphaFoldDB" id="A0A1G7XAI7"/>
<keyword evidence="7" id="KW-1185">Reference proteome</keyword>
<proteinExistence type="inferred from homology"/>
<dbReference type="GO" id="GO:0004725">
    <property type="term" value="F:protein tyrosine phosphatase activity"/>
    <property type="evidence" value="ECO:0007669"/>
    <property type="project" value="InterPro"/>
</dbReference>
<reference evidence="7" key="1">
    <citation type="submission" date="2016-10" db="EMBL/GenBank/DDBJ databases">
        <authorList>
            <person name="Varghese N."/>
            <person name="Submissions S."/>
        </authorList>
    </citation>
    <scope>NUCLEOTIDE SEQUENCE [LARGE SCALE GENOMIC DNA]</scope>
    <source>
        <strain evidence="7">DSM 8344</strain>
    </source>
</reference>
<keyword evidence="3" id="KW-0904">Protein phosphatase</keyword>
<organism evidence="6 7">
    <name type="scientific">Desulfosporosinus hippei DSM 8344</name>
    <dbReference type="NCBI Taxonomy" id="1121419"/>
    <lineage>
        <taxon>Bacteria</taxon>
        <taxon>Bacillati</taxon>
        <taxon>Bacillota</taxon>
        <taxon>Clostridia</taxon>
        <taxon>Eubacteriales</taxon>
        <taxon>Desulfitobacteriaceae</taxon>
        <taxon>Desulfosporosinus</taxon>
    </lineage>
</organism>
<dbReference type="InterPro" id="IPR017867">
    <property type="entry name" value="Tyr_phospatase_low_mol_wt"/>
</dbReference>
<dbReference type="Pfam" id="PF01451">
    <property type="entry name" value="LMWPc"/>
    <property type="match status" value="1"/>
</dbReference>
<feature type="domain" description="Phosphotyrosine protein phosphatase I" evidence="5">
    <location>
        <begin position="2"/>
        <end position="142"/>
    </location>
</feature>
<evidence type="ECO:0000256" key="1">
    <source>
        <dbReference type="ARBA" id="ARBA00011063"/>
    </source>
</evidence>
<evidence type="ECO:0000256" key="3">
    <source>
        <dbReference type="ARBA" id="ARBA00022912"/>
    </source>
</evidence>
<evidence type="ECO:0000313" key="7">
    <source>
        <dbReference type="Proteomes" id="UP000198656"/>
    </source>
</evidence>
<dbReference type="PANTHER" id="PTHR11717">
    <property type="entry name" value="LOW MOLECULAR WEIGHT PROTEIN TYROSINE PHOSPHATASE"/>
    <property type="match status" value="1"/>
</dbReference>
<dbReference type="InterPro" id="IPR036196">
    <property type="entry name" value="Ptyr_pPase_sf"/>
</dbReference>
<feature type="active site" description="Proton donor" evidence="4">
    <location>
        <position position="116"/>
    </location>
</feature>
<dbReference type="SMART" id="SM00226">
    <property type="entry name" value="LMWPc"/>
    <property type="match status" value="1"/>
</dbReference>
<evidence type="ECO:0000313" key="6">
    <source>
        <dbReference type="EMBL" id="SDG81196.1"/>
    </source>
</evidence>
<keyword evidence="2" id="KW-0378">Hydrolase</keyword>
<name>A0A1G7XAI7_9FIRM</name>
<dbReference type="CDD" id="cd16344">
    <property type="entry name" value="LMWPAP"/>
    <property type="match status" value="1"/>
</dbReference>
<dbReference type="Proteomes" id="UP000198656">
    <property type="component" value="Unassembled WGS sequence"/>
</dbReference>
<dbReference type="PANTHER" id="PTHR11717:SF31">
    <property type="entry name" value="LOW MOLECULAR WEIGHT PROTEIN-TYROSINE-PHOSPHATASE ETP-RELATED"/>
    <property type="match status" value="1"/>
</dbReference>
<dbReference type="InterPro" id="IPR023485">
    <property type="entry name" value="Ptyr_pPase"/>
</dbReference>
<dbReference type="RefSeq" id="WP_092331817.1">
    <property type="nucleotide sequence ID" value="NZ_FNCP01000006.1"/>
</dbReference>
<gene>
    <name evidence="6" type="ORF">SAMN05443529_106177</name>
</gene>
<feature type="active site" description="Nucleophile" evidence="4">
    <location>
        <position position="8"/>
    </location>
</feature>
<dbReference type="PRINTS" id="PR00719">
    <property type="entry name" value="LMWPTPASE"/>
</dbReference>
<dbReference type="STRING" id="1121419.SAMN05443529_106177"/>